<name>A0AAD7W7D0_9TELE</name>
<dbReference type="AlphaFoldDB" id="A0AAD7W7D0"/>
<dbReference type="Proteomes" id="UP001221898">
    <property type="component" value="Unassembled WGS sequence"/>
</dbReference>
<evidence type="ECO:0000313" key="2">
    <source>
        <dbReference type="EMBL" id="KAJ8386115.1"/>
    </source>
</evidence>
<reference evidence="2" key="1">
    <citation type="journal article" date="2023" name="Science">
        <title>Genome structures resolve the early diversification of teleost fishes.</title>
        <authorList>
            <person name="Parey E."/>
            <person name="Louis A."/>
            <person name="Montfort J."/>
            <person name="Bouchez O."/>
            <person name="Roques C."/>
            <person name="Iampietro C."/>
            <person name="Lluch J."/>
            <person name="Castinel A."/>
            <person name="Donnadieu C."/>
            <person name="Desvignes T."/>
            <person name="Floi Bucao C."/>
            <person name="Jouanno E."/>
            <person name="Wen M."/>
            <person name="Mejri S."/>
            <person name="Dirks R."/>
            <person name="Jansen H."/>
            <person name="Henkel C."/>
            <person name="Chen W.J."/>
            <person name="Zahm M."/>
            <person name="Cabau C."/>
            <person name="Klopp C."/>
            <person name="Thompson A.W."/>
            <person name="Robinson-Rechavi M."/>
            <person name="Braasch I."/>
            <person name="Lecointre G."/>
            <person name="Bobe J."/>
            <person name="Postlethwait J.H."/>
            <person name="Berthelot C."/>
            <person name="Roest Crollius H."/>
            <person name="Guiguen Y."/>
        </authorList>
    </citation>
    <scope>NUCLEOTIDE SEQUENCE</scope>
    <source>
        <strain evidence="2">NC1722</strain>
    </source>
</reference>
<dbReference type="InterPro" id="IPR008906">
    <property type="entry name" value="HATC_C_dom"/>
</dbReference>
<dbReference type="Pfam" id="PF05699">
    <property type="entry name" value="Dimer_Tnp_hAT"/>
    <property type="match status" value="1"/>
</dbReference>
<evidence type="ECO:0000313" key="3">
    <source>
        <dbReference type="Proteomes" id="UP001221898"/>
    </source>
</evidence>
<dbReference type="GO" id="GO:0046983">
    <property type="term" value="F:protein dimerization activity"/>
    <property type="evidence" value="ECO:0007669"/>
    <property type="project" value="InterPro"/>
</dbReference>
<dbReference type="EMBL" id="JAINUG010000235">
    <property type="protein sequence ID" value="KAJ8386115.1"/>
    <property type="molecule type" value="Genomic_DNA"/>
</dbReference>
<dbReference type="PANTHER" id="PTHR45913:SF9">
    <property type="entry name" value="GENERAL TRANSCRIPTION FACTOR II-I REPEAT DOMAIN-CONTAINING PROTEIN 2-LIKE-RELATED"/>
    <property type="match status" value="1"/>
</dbReference>
<dbReference type="PANTHER" id="PTHR45913">
    <property type="entry name" value="EPM2A-INTERACTING PROTEIN 1"/>
    <property type="match status" value="1"/>
</dbReference>
<proteinExistence type="predicted"/>
<keyword evidence="3" id="KW-1185">Reference proteome</keyword>
<evidence type="ECO:0000259" key="1">
    <source>
        <dbReference type="Pfam" id="PF05699"/>
    </source>
</evidence>
<sequence length="131" mass="15416">MLLFSSPFSVDPDNAPHHLQLELIELQRDNEWCSRHQQLSLVNFYRQLDKGRFPEMRTFAKKILRLFGSTYLCEQTFSTMNFNKNRFRSKLSDSHLRDILRISTTAFKPDLAYILKSILILINVSTCFLAI</sequence>
<feature type="domain" description="HAT C-terminal dimerisation" evidence="1">
    <location>
        <begin position="31"/>
        <end position="100"/>
    </location>
</feature>
<organism evidence="2 3">
    <name type="scientific">Aldrovandia affinis</name>
    <dbReference type="NCBI Taxonomy" id="143900"/>
    <lineage>
        <taxon>Eukaryota</taxon>
        <taxon>Metazoa</taxon>
        <taxon>Chordata</taxon>
        <taxon>Craniata</taxon>
        <taxon>Vertebrata</taxon>
        <taxon>Euteleostomi</taxon>
        <taxon>Actinopterygii</taxon>
        <taxon>Neopterygii</taxon>
        <taxon>Teleostei</taxon>
        <taxon>Notacanthiformes</taxon>
        <taxon>Halosauridae</taxon>
        <taxon>Aldrovandia</taxon>
    </lineage>
</organism>
<comment type="caution">
    <text evidence="2">The sequence shown here is derived from an EMBL/GenBank/DDBJ whole genome shotgun (WGS) entry which is preliminary data.</text>
</comment>
<gene>
    <name evidence="2" type="ORF">AAFF_G00177090</name>
</gene>
<accession>A0AAD7W7D0</accession>
<protein>
    <recommendedName>
        <fullName evidence="1">HAT C-terminal dimerisation domain-containing protein</fullName>
    </recommendedName>
</protein>